<feature type="region of interest" description="Disordered" evidence="11">
    <location>
        <begin position="614"/>
        <end position="655"/>
    </location>
</feature>
<evidence type="ECO:0000256" key="11">
    <source>
        <dbReference type="SAM" id="MobiDB-lite"/>
    </source>
</evidence>
<feature type="compositionally biased region" description="Low complexity" evidence="11">
    <location>
        <begin position="481"/>
        <end position="493"/>
    </location>
</feature>
<dbReference type="EMBL" id="JAXLQG010000001">
    <property type="protein sequence ID" value="KAK5545116.1"/>
    <property type="molecule type" value="Genomic_DNA"/>
</dbReference>
<dbReference type="PANTHER" id="PTHR12860:SF0">
    <property type="entry name" value="SIGNAL RECOGNITION PARTICLE SUBUNIT SRP68"/>
    <property type="match status" value="1"/>
</dbReference>
<keyword evidence="5 10" id="KW-0694">RNA-binding</keyword>
<dbReference type="GO" id="GO:0006614">
    <property type="term" value="P:SRP-dependent cotranslational protein targeting to membrane"/>
    <property type="evidence" value="ECO:0007669"/>
    <property type="project" value="InterPro"/>
</dbReference>
<keyword evidence="7" id="KW-0539">Nucleus</keyword>
<evidence type="ECO:0000256" key="3">
    <source>
        <dbReference type="ARBA" id="ARBA00009352"/>
    </source>
</evidence>
<keyword evidence="4 10" id="KW-0963">Cytoplasm</keyword>
<organism evidence="12 13">
    <name type="scientific">Vermiconidia calcicola</name>
    <dbReference type="NCBI Taxonomy" id="1690605"/>
    <lineage>
        <taxon>Eukaryota</taxon>
        <taxon>Fungi</taxon>
        <taxon>Dikarya</taxon>
        <taxon>Ascomycota</taxon>
        <taxon>Pezizomycotina</taxon>
        <taxon>Dothideomycetes</taxon>
        <taxon>Dothideomycetidae</taxon>
        <taxon>Mycosphaerellales</taxon>
        <taxon>Extremaceae</taxon>
        <taxon>Vermiconidia</taxon>
    </lineage>
</organism>
<dbReference type="InterPro" id="IPR034652">
    <property type="entry name" value="SRP68-RBD"/>
</dbReference>
<proteinExistence type="inferred from homology"/>
<evidence type="ECO:0000256" key="6">
    <source>
        <dbReference type="ARBA" id="ARBA00023135"/>
    </source>
</evidence>
<evidence type="ECO:0000256" key="7">
    <source>
        <dbReference type="ARBA" id="ARBA00023242"/>
    </source>
</evidence>
<evidence type="ECO:0000256" key="5">
    <source>
        <dbReference type="ARBA" id="ARBA00022884"/>
    </source>
</evidence>
<sequence length="655" mass="71790">MNITSSIVSERDRALLGGDYNAYHAQATRKIHNLRRRLGAVNRGRKYTPKSPVTADNVAKNAEWVQLLLANSERAWASAMTMKSAQSAENTQKPMPGTTKRQIASRLRRAITYAENLVNVLQDRGTTGATELDDLEAQAYLSMLRGSLAFEKGRWQACVEDYSLSQIIYTALARTSKTDLYKDLLSGIVEPSIRYAAYQLKMPRTKAVNEIAIENFPKSEANIRKEVETINPQAFVSLADAAPTSQGPKEIPSAISWRSRNVKLEDANISQALGLSKEREDELSESYKSFQEGSLSAKDLATAYEEVITACQDAADATKTAIDELVAEGVDPGDTRMQSLQITRTAVNYAVIEWRVGRNRVLCGTDDGLMFESEKARRPLKPRKDGKPREVKAESAGRKISRLRERVALYDSSLQSLDAVKELPGVIADTSFVQELDAKRAYFRSLKCLAIGRSHAINDQIVNALALYARALDLAQSASSTLKDDSTSSSASKTPQPQPPKLDVSPSDLSGTVSTLSKLVIQYRALADLKSQTRSPSQPSTSEQSANANQAVIPAPLVERLTTRNEYIENVDLTNLVNYPPRLRPVPVKPLFFDLAWNYIVYPSQKAGLEKGAGAGAAAVNGGHGHEAEKAAAAAPQEKQEDQKPAKKGWFGFGR</sequence>
<feature type="region of interest" description="Disordered" evidence="11">
    <location>
        <begin position="481"/>
        <end position="509"/>
    </location>
</feature>
<dbReference type="Pfam" id="PF16969">
    <property type="entry name" value="SRP68"/>
    <property type="match status" value="1"/>
</dbReference>
<dbReference type="CDD" id="cd15481">
    <property type="entry name" value="SRP68-RBD"/>
    <property type="match status" value="1"/>
</dbReference>
<dbReference type="AlphaFoldDB" id="A0AAV9QIZ4"/>
<dbReference type="GO" id="GO:0030942">
    <property type="term" value="F:endoplasmic reticulum signal peptide binding"/>
    <property type="evidence" value="ECO:0007669"/>
    <property type="project" value="InterPro"/>
</dbReference>
<keyword evidence="13" id="KW-1185">Reference proteome</keyword>
<dbReference type="PANTHER" id="PTHR12860">
    <property type="entry name" value="SIGNAL RECOGNITION PARTICLE 68 KDA PROTEIN"/>
    <property type="match status" value="1"/>
</dbReference>
<evidence type="ECO:0000256" key="8">
    <source>
        <dbReference type="ARBA" id="ARBA00023274"/>
    </source>
</evidence>
<dbReference type="Proteomes" id="UP001345827">
    <property type="component" value="Unassembled WGS sequence"/>
</dbReference>
<comment type="function">
    <text evidence="10">Component of the signal recognition particle (SRP) complex, a ribonucleoprotein complex that mediates the cotranslational targeting of secretory and membrane proteins to the endoplasmic reticulum (ER). The SRP complex interacts with the signal sequence in nascent secretory and membrane proteins and directs them to the membrane of the ER.</text>
</comment>
<evidence type="ECO:0000256" key="2">
    <source>
        <dbReference type="ARBA" id="ARBA00004604"/>
    </source>
</evidence>
<reference evidence="12 13" key="1">
    <citation type="submission" date="2023-06" db="EMBL/GenBank/DDBJ databases">
        <title>Black Yeasts Isolated from many extreme environments.</title>
        <authorList>
            <person name="Coleine C."/>
            <person name="Stajich J.E."/>
            <person name="Selbmann L."/>
        </authorList>
    </citation>
    <scope>NUCLEOTIDE SEQUENCE [LARGE SCALE GENOMIC DNA]</scope>
    <source>
        <strain evidence="12 13">CCFEE 5887</strain>
    </source>
</reference>
<dbReference type="InterPro" id="IPR038253">
    <property type="entry name" value="SRP68_N_sf"/>
</dbReference>
<comment type="subcellular location">
    <subcellularLocation>
        <location evidence="1 10">Cytoplasm</location>
    </subcellularLocation>
    <subcellularLocation>
        <location evidence="2">Nucleus</location>
        <location evidence="2">Nucleolus</location>
    </subcellularLocation>
</comment>
<dbReference type="InterPro" id="IPR026258">
    <property type="entry name" value="SRP68"/>
</dbReference>
<dbReference type="PIRSF" id="PIRSF038995">
    <property type="entry name" value="SRP68"/>
    <property type="match status" value="1"/>
</dbReference>
<gene>
    <name evidence="12" type="primary">SRP68</name>
    <name evidence="12" type="ORF">LTR25_000123</name>
</gene>
<dbReference type="GO" id="GO:0005047">
    <property type="term" value="F:signal recognition particle binding"/>
    <property type="evidence" value="ECO:0007669"/>
    <property type="project" value="InterPro"/>
</dbReference>
<evidence type="ECO:0000256" key="1">
    <source>
        <dbReference type="ARBA" id="ARBA00004496"/>
    </source>
</evidence>
<name>A0AAV9QIZ4_9PEZI</name>
<feature type="compositionally biased region" description="Low complexity" evidence="11">
    <location>
        <begin position="532"/>
        <end position="545"/>
    </location>
</feature>
<evidence type="ECO:0000256" key="9">
    <source>
        <dbReference type="ARBA" id="ARBA00029498"/>
    </source>
</evidence>
<dbReference type="GO" id="GO:0005730">
    <property type="term" value="C:nucleolus"/>
    <property type="evidence" value="ECO:0007669"/>
    <property type="project" value="UniProtKB-SubCell"/>
</dbReference>
<evidence type="ECO:0000313" key="13">
    <source>
        <dbReference type="Proteomes" id="UP001345827"/>
    </source>
</evidence>
<accession>A0AAV9QIZ4</accession>
<feature type="region of interest" description="Disordered" evidence="11">
    <location>
        <begin position="531"/>
        <end position="551"/>
    </location>
</feature>
<dbReference type="Gene3D" id="1.10.3450.40">
    <property type="entry name" value="Signal recognition particle, SRP68 subunit, RNA-binding domain"/>
    <property type="match status" value="1"/>
</dbReference>
<comment type="similarity">
    <text evidence="3 10">Belongs to the SRP68 family.</text>
</comment>
<evidence type="ECO:0000256" key="4">
    <source>
        <dbReference type="ARBA" id="ARBA00022490"/>
    </source>
</evidence>
<keyword evidence="6 10" id="KW-0733">Signal recognition particle</keyword>
<protein>
    <recommendedName>
        <fullName evidence="9 10">Signal recognition particle subunit SRP68</fullName>
        <shortName evidence="10">SRP68</shortName>
    </recommendedName>
</protein>
<keyword evidence="8 10" id="KW-0687">Ribonucleoprotein</keyword>
<dbReference type="GO" id="GO:0008312">
    <property type="term" value="F:7S RNA binding"/>
    <property type="evidence" value="ECO:0007669"/>
    <property type="project" value="InterPro"/>
</dbReference>
<dbReference type="GO" id="GO:0005786">
    <property type="term" value="C:signal recognition particle, endoplasmic reticulum targeting"/>
    <property type="evidence" value="ECO:0007669"/>
    <property type="project" value="UniProtKB-KW"/>
</dbReference>
<comment type="caution">
    <text evidence="12">The sequence shown here is derived from an EMBL/GenBank/DDBJ whole genome shotgun (WGS) entry which is preliminary data.</text>
</comment>
<evidence type="ECO:0000313" key="12">
    <source>
        <dbReference type="EMBL" id="KAK5545116.1"/>
    </source>
</evidence>
<evidence type="ECO:0000256" key="10">
    <source>
        <dbReference type="PIRNR" id="PIRNR038995"/>
    </source>
</evidence>